<keyword evidence="2" id="KW-1185">Reference proteome</keyword>
<accession>A0ABR2WXM4</accession>
<organism evidence="1 2">
    <name type="scientific">Basidiobolus ranarum</name>
    <dbReference type="NCBI Taxonomy" id="34480"/>
    <lineage>
        <taxon>Eukaryota</taxon>
        <taxon>Fungi</taxon>
        <taxon>Fungi incertae sedis</taxon>
        <taxon>Zoopagomycota</taxon>
        <taxon>Entomophthoromycotina</taxon>
        <taxon>Basidiobolomycetes</taxon>
        <taxon>Basidiobolales</taxon>
        <taxon>Basidiobolaceae</taxon>
        <taxon>Basidiobolus</taxon>
    </lineage>
</organism>
<dbReference type="EMBL" id="JASJQH010000170">
    <property type="protein sequence ID" value="KAK9766288.1"/>
    <property type="molecule type" value="Genomic_DNA"/>
</dbReference>
<proteinExistence type="predicted"/>
<reference evidence="1 2" key="1">
    <citation type="submission" date="2023-04" db="EMBL/GenBank/DDBJ databases">
        <title>Genome of Basidiobolus ranarum AG-B5.</title>
        <authorList>
            <person name="Stajich J.E."/>
            <person name="Carter-House D."/>
            <person name="Gryganskyi A."/>
        </authorList>
    </citation>
    <scope>NUCLEOTIDE SEQUENCE [LARGE SCALE GENOMIC DNA]</scope>
    <source>
        <strain evidence="1 2">AG-B5</strain>
    </source>
</reference>
<name>A0ABR2WXM4_9FUNG</name>
<evidence type="ECO:0000313" key="1">
    <source>
        <dbReference type="EMBL" id="KAK9766288.1"/>
    </source>
</evidence>
<comment type="caution">
    <text evidence="1">The sequence shown here is derived from an EMBL/GenBank/DDBJ whole genome shotgun (WGS) entry which is preliminary data.</text>
</comment>
<dbReference type="Proteomes" id="UP001479436">
    <property type="component" value="Unassembled WGS sequence"/>
</dbReference>
<protein>
    <submittedName>
        <fullName evidence="1">Uncharacterized protein</fullName>
    </submittedName>
</protein>
<evidence type="ECO:0000313" key="2">
    <source>
        <dbReference type="Proteomes" id="UP001479436"/>
    </source>
</evidence>
<gene>
    <name evidence="1" type="ORF">K7432_004748</name>
</gene>
<sequence>MSDFQNFVKVLSTLLCLEIREHILFYVGEVFLYFDYSKWSNTRLLTLITKNDGAGFVLEEAIKRAHKPLIQWLLKSFDLPKEYLLVSAISYGDLFTLSHIVSLIGEDYKEHDTEAKLLCITEGKVQLLEYLYERNKFFSCDSKPVRESIIKGLYTSRELCAWYLKNKTVCPPISKEILFQAYLENGDMTRIIEHLDNENVKPLLEALSTIKSGKEETFRWLIVTYSDEEHVLTYVAKACTTLGYVDTLEELFKEPYNVPIEYDMFAGMESLAVAKILHKYAYQRDSISKLLSQGHTKKLKSRFTTYRNRKSYLHILKIFRQSARCFRDHSEAYSKKEPSEEVLLFLVDLADITSNTKQVKQYIVYAIEHGLLKLLKVLLPYLRVTDVNRLPGLDIYRSYNEEMIEYILELGITQTTHMEPLPYKFSLQFIHNLIQRGLVLNDDGGLVEWNSETEKALQKEMTMKFHINSDQQLARKETYIALIRRFYADVSLFTYPRVFGWYLLSEPRTPSFSNILISTVEAQLQTMNMYLLCVELQNSGH</sequence>